<feature type="domain" description="ABC transporter" evidence="6">
    <location>
        <begin position="18"/>
        <end position="263"/>
    </location>
</feature>
<dbReference type="PANTHER" id="PTHR43776:SF7">
    <property type="entry name" value="D,D-DIPEPTIDE TRANSPORT ATP-BINDING PROTEIN DDPF-RELATED"/>
    <property type="match status" value="1"/>
</dbReference>
<keyword evidence="8" id="KW-1185">Reference proteome</keyword>
<dbReference type="CDD" id="cd03257">
    <property type="entry name" value="ABC_NikE_OppD_transporters"/>
    <property type="match status" value="1"/>
</dbReference>
<evidence type="ECO:0000256" key="5">
    <source>
        <dbReference type="ARBA" id="ARBA00022840"/>
    </source>
</evidence>
<dbReference type="SMART" id="SM00382">
    <property type="entry name" value="AAA"/>
    <property type="match status" value="1"/>
</dbReference>
<evidence type="ECO:0000313" key="8">
    <source>
        <dbReference type="Proteomes" id="UP000281128"/>
    </source>
</evidence>
<dbReference type="SUPFAM" id="SSF52540">
    <property type="entry name" value="P-loop containing nucleoside triphosphate hydrolases"/>
    <property type="match status" value="1"/>
</dbReference>
<keyword evidence="5 7" id="KW-0067">ATP-binding</keyword>
<dbReference type="GO" id="GO:0005524">
    <property type="term" value="F:ATP binding"/>
    <property type="evidence" value="ECO:0007669"/>
    <property type="project" value="UniProtKB-KW"/>
</dbReference>
<keyword evidence="4" id="KW-0547">Nucleotide-binding</keyword>
<proteinExistence type="inferred from homology"/>
<evidence type="ECO:0000256" key="2">
    <source>
        <dbReference type="ARBA" id="ARBA00005417"/>
    </source>
</evidence>
<gene>
    <name evidence="7" type="ORF">D6850_13465</name>
</gene>
<evidence type="ECO:0000256" key="1">
    <source>
        <dbReference type="ARBA" id="ARBA00004417"/>
    </source>
</evidence>
<dbReference type="Pfam" id="PF08352">
    <property type="entry name" value="oligo_HPY"/>
    <property type="match status" value="1"/>
</dbReference>
<keyword evidence="3" id="KW-0813">Transport</keyword>
<dbReference type="PANTHER" id="PTHR43776">
    <property type="entry name" value="TRANSPORT ATP-BINDING PROTEIN"/>
    <property type="match status" value="1"/>
</dbReference>
<comment type="caution">
    <text evidence="7">The sequence shown here is derived from an EMBL/GenBank/DDBJ whole genome shotgun (WGS) entry which is preliminary data.</text>
</comment>
<comment type="similarity">
    <text evidence="2">Belongs to the ABC transporter superfamily.</text>
</comment>
<dbReference type="GO" id="GO:0055085">
    <property type="term" value="P:transmembrane transport"/>
    <property type="evidence" value="ECO:0007669"/>
    <property type="project" value="UniProtKB-ARBA"/>
</dbReference>
<evidence type="ECO:0000259" key="6">
    <source>
        <dbReference type="PROSITE" id="PS50893"/>
    </source>
</evidence>
<dbReference type="RefSeq" id="WP_121167756.1">
    <property type="nucleotide sequence ID" value="NZ_RAPE01000003.1"/>
</dbReference>
<dbReference type="InterPro" id="IPR003439">
    <property type="entry name" value="ABC_transporter-like_ATP-bd"/>
</dbReference>
<dbReference type="AlphaFoldDB" id="A0A3A8B570"/>
<accession>A0A3A8B570</accession>
<dbReference type="InterPro" id="IPR017871">
    <property type="entry name" value="ABC_transporter-like_CS"/>
</dbReference>
<dbReference type="PROSITE" id="PS00211">
    <property type="entry name" value="ABC_TRANSPORTER_1"/>
    <property type="match status" value="1"/>
</dbReference>
<protein>
    <submittedName>
        <fullName evidence="7">ABC transporter ATP-binding protein</fullName>
    </submittedName>
</protein>
<dbReference type="Proteomes" id="UP000281128">
    <property type="component" value="Unassembled WGS sequence"/>
</dbReference>
<evidence type="ECO:0000256" key="4">
    <source>
        <dbReference type="ARBA" id="ARBA00022741"/>
    </source>
</evidence>
<dbReference type="InterPro" id="IPR027417">
    <property type="entry name" value="P-loop_NTPase"/>
</dbReference>
<dbReference type="NCBIfam" id="TIGR01727">
    <property type="entry name" value="oligo_HPY"/>
    <property type="match status" value="1"/>
</dbReference>
<dbReference type="GO" id="GO:0015833">
    <property type="term" value="P:peptide transport"/>
    <property type="evidence" value="ECO:0007669"/>
    <property type="project" value="InterPro"/>
</dbReference>
<dbReference type="GO" id="GO:0016887">
    <property type="term" value="F:ATP hydrolysis activity"/>
    <property type="evidence" value="ECO:0007669"/>
    <property type="project" value="InterPro"/>
</dbReference>
<dbReference type="InterPro" id="IPR013563">
    <property type="entry name" value="Oligopep_ABC_C"/>
</dbReference>
<dbReference type="InterPro" id="IPR003593">
    <property type="entry name" value="AAA+_ATPase"/>
</dbReference>
<organism evidence="7 8">
    <name type="scientific">Roseovarius spongiae</name>
    <dbReference type="NCBI Taxonomy" id="2320272"/>
    <lineage>
        <taxon>Bacteria</taxon>
        <taxon>Pseudomonadati</taxon>
        <taxon>Pseudomonadota</taxon>
        <taxon>Alphaproteobacteria</taxon>
        <taxon>Rhodobacterales</taxon>
        <taxon>Roseobacteraceae</taxon>
        <taxon>Roseovarius</taxon>
    </lineage>
</organism>
<comment type="subcellular location">
    <subcellularLocation>
        <location evidence="1">Cell inner membrane</location>
        <topology evidence="1">Peripheral membrane protein</topology>
    </subcellularLocation>
</comment>
<dbReference type="GO" id="GO:0005886">
    <property type="term" value="C:plasma membrane"/>
    <property type="evidence" value="ECO:0007669"/>
    <property type="project" value="UniProtKB-SubCell"/>
</dbReference>
<name>A0A3A8B570_9RHOB</name>
<reference evidence="7 8" key="1">
    <citation type="submission" date="2018-09" db="EMBL/GenBank/DDBJ databases">
        <title>Roseovarius spongiae sp. nov., isolated from a marine sponge.</title>
        <authorList>
            <person name="Zhuang L."/>
            <person name="Luo L."/>
        </authorList>
    </citation>
    <scope>NUCLEOTIDE SEQUENCE [LARGE SCALE GENOMIC DNA]</scope>
    <source>
        <strain evidence="7 8">HN-E21</strain>
    </source>
</reference>
<dbReference type="Pfam" id="PF00005">
    <property type="entry name" value="ABC_tran"/>
    <property type="match status" value="1"/>
</dbReference>
<evidence type="ECO:0000256" key="3">
    <source>
        <dbReference type="ARBA" id="ARBA00022448"/>
    </source>
</evidence>
<evidence type="ECO:0000313" key="7">
    <source>
        <dbReference type="EMBL" id="RKF14169.1"/>
    </source>
</evidence>
<dbReference type="PROSITE" id="PS50893">
    <property type="entry name" value="ABC_TRANSPORTER_2"/>
    <property type="match status" value="1"/>
</dbReference>
<dbReference type="Gene3D" id="3.40.50.300">
    <property type="entry name" value="P-loop containing nucleotide triphosphate hydrolases"/>
    <property type="match status" value="1"/>
</dbReference>
<dbReference type="OrthoDB" id="9802264at2"/>
<dbReference type="EMBL" id="RAPE01000003">
    <property type="protein sequence ID" value="RKF14169.1"/>
    <property type="molecule type" value="Genomic_DNA"/>
</dbReference>
<dbReference type="InterPro" id="IPR050319">
    <property type="entry name" value="ABC_transp_ATP-bind"/>
</dbReference>
<sequence length="331" mass="36095">MTASADTRAMTGATDPCLRFEDVVVSFTAGAGLVSRLRGNMTQFNAVDHVDLAVRRGEILGVVGESGSGKTTICKAALGLHSMAGGRVTLDGAPFDLSSGAMQMVFQDPLSSLNPRQTVAEALAIPLRLHGLAGKRDMPAAIDALLADVGLGAQFRNRFPHELSGGQLQRAAIGRALATRPRVLFADEAVSKLDVSVRAQILNLLKRLRDTHDLTIVFVTHDLHVARFLCDRIAIMYFGKLLEVGPTREVYADPKHPYTRELLGTLDRQRDAEVSTRDIFNPLTDDTRACRYLGRCPHAMEVCATVHPDHRRVGREHLAACYLYENEGGDE</sequence>